<evidence type="ECO:0000313" key="1">
    <source>
        <dbReference type="EMBL" id="EFA23573.1"/>
    </source>
</evidence>
<gene>
    <name evidence="1" type="ORF">BIFGAL_02677</name>
</gene>
<evidence type="ECO:0000313" key="2">
    <source>
        <dbReference type="Proteomes" id="UP000003656"/>
    </source>
</evidence>
<organism evidence="1 2">
    <name type="scientific">Bifidobacterium gallicum DSM 20093 = LMG 11596</name>
    <dbReference type="NCBI Taxonomy" id="561180"/>
    <lineage>
        <taxon>Bacteria</taxon>
        <taxon>Bacillati</taxon>
        <taxon>Actinomycetota</taxon>
        <taxon>Actinomycetes</taxon>
        <taxon>Bifidobacteriales</taxon>
        <taxon>Bifidobacteriaceae</taxon>
        <taxon>Bifidobacterium</taxon>
    </lineage>
</organism>
<sequence length="39" mass="4168">MVLLTTAGVATGYSLQRRPLCNVDALERTTGIYTAKLLG</sequence>
<accession>D1NSC1</accession>
<dbReference type="AlphaFoldDB" id="D1NSC1"/>
<dbReference type="STRING" id="561180.BIFGAL_02677"/>
<protein>
    <submittedName>
        <fullName evidence="1">Uncharacterized protein</fullName>
    </submittedName>
</protein>
<dbReference type="EMBL" id="ABXB03000001">
    <property type="protein sequence ID" value="EFA23573.1"/>
    <property type="molecule type" value="Genomic_DNA"/>
</dbReference>
<comment type="caution">
    <text evidence="1">The sequence shown here is derived from an EMBL/GenBank/DDBJ whole genome shotgun (WGS) entry which is preliminary data.</text>
</comment>
<reference evidence="1 2" key="1">
    <citation type="submission" date="2009-11" db="EMBL/GenBank/DDBJ databases">
        <authorList>
            <person name="Weinstock G."/>
            <person name="Sodergren E."/>
            <person name="Clifton S."/>
            <person name="Fulton L."/>
            <person name="Fulton B."/>
            <person name="Courtney L."/>
            <person name="Fronick C."/>
            <person name="Harrison M."/>
            <person name="Strong C."/>
            <person name="Farmer C."/>
            <person name="Delahaunty K."/>
            <person name="Markovic C."/>
            <person name="Hall O."/>
            <person name="Minx P."/>
            <person name="Tomlinson C."/>
            <person name="Mitreva M."/>
            <person name="Nelson J."/>
            <person name="Hou S."/>
            <person name="Wollam A."/>
            <person name="Pepin K.H."/>
            <person name="Johnson M."/>
            <person name="Bhonagiri V."/>
            <person name="Nash W.E."/>
            <person name="Warren W."/>
            <person name="Chinwalla A."/>
            <person name="Mardis E.R."/>
            <person name="Wilson R.K."/>
        </authorList>
    </citation>
    <scope>NUCLEOTIDE SEQUENCE [LARGE SCALE GENOMIC DNA]</scope>
    <source>
        <strain evidence="1 2">DSM 20093</strain>
    </source>
</reference>
<name>D1NSC1_9BIFI</name>
<dbReference type="Proteomes" id="UP000003656">
    <property type="component" value="Unassembled WGS sequence"/>
</dbReference>
<proteinExistence type="predicted"/>